<dbReference type="SUPFAM" id="SSF142906">
    <property type="entry name" value="YjbR-like"/>
    <property type="match status" value="1"/>
</dbReference>
<reference evidence="1 2" key="1">
    <citation type="journal article" date="2014" name="Int. J. Syst. Evol. Microbiol.">
        <title>Phaeodactylibacter xiamenensis gen. nov., sp. nov., a member of the family Saprospiraceae isolated from the marine alga Phaeodactylum tricornutum.</title>
        <authorList>
            <person name="Chen Z.Jr."/>
            <person name="Lei X."/>
            <person name="Lai Q."/>
            <person name="Li Y."/>
            <person name="Zhang B."/>
            <person name="Zhang J."/>
            <person name="Zhang H."/>
            <person name="Yang L."/>
            <person name="Zheng W."/>
            <person name="Tian Y."/>
            <person name="Yu Z."/>
            <person name="Xu H.Jr."/>
            <person name="Zheng T."/>
        </authorList>
    </citation>
    <scope>NUCLEOTIDE SEQUENCE [LARGE SCALE GENOMIC DNA]</scope>
    <source>
        <strain evidence="1 2">KD52</strain>
    </source>
</reference>
<proteinExistence type="predicted"/>
<keyword evidence="2" id="KW-1185">Reference proteome</keyword>
<organism evidence="1 2">
    <name type="scientific">Phaeodactylibacter xiamenensis</name>
    <dbReference type="NCBI Taxonomy" id="1524460"/>
    <lineage>
        <taxon>Bacteria</taxon>
        <taxon>Pseudomonadati</taxon>
        <taxon>Bacteroidota</taxon>
        <taxon>Saprospiria</taxon>
        <taxon>Saprospirales</taxon>
        <taxon>Haliscomenobacteraceae</taxon>
        <taxon>Phaeodactylibacter</taxon>
    </lineage>
</organism>
<dbReference type="EMBL" id="JPOS01000090">
    <property type="protein sequence ID" value="KGE85253.1"/>
    <property type="molecule type" value="Genomic_DNA"/>
</dbReference>
<sequence length="122" mass="14302">MNIEAFRAYCLNKPGVEETLPFGPDTLVFKVMGKMFAATGLDEEAFRVNLKCDPEWAQQLREEHHQIIPGWHMNKKHWNTVYFEDGLEEALLLKLIDHSYDLVVSKLPKKDRAFIEEAQERR</sequence>
<dbReference type="InterPro" id="IPR038056">
    <property type="entry name" value="YjbR-like_sf"/>
</dbReference>
<evidence type="ECO:0008006" key="3">
    <source>
        <dbReference type="Google" id="ProtNLM"/>
    </source>
</evidence>
<name>A0A098S0C0_9BACT</name>
<accession>A0A098S0C0</accession>
<dbReference type="STRING" id="1524460.IX84_27410"/>
<dbReference type="InterPro" id="IPR007351">
    <property type="entry name" value="YjbR"/>
</dbReference>
<dbReference type="OrthoDB" id="9789813at2"/>
<comment type="caution">
    <text evidence="1">The sequence shown here is derived from an EMBL/GenBank/DDBJ whole genome shotgun (WGS) entry which is preliminary data.</text>
</comment>
<dbReference type="Proteomes" id="UP000029736">
    <property type="component" value="Unassembled WGS sequence"/>
</dbReference>
<evidence type="ECO:0000313" key="2">
    <source>
        <dbReference type="Proteomes" id="UP000029736"/>
    </source>
</evidence>
<dbReference type="InterPro" id="IPR058532">
    <property type="entry name" value="YjbR/MT2646/Rv2570-like"/>
</dbReference>
<gene>
    <name evidence="1" type="ORF">IX84_27410</name>
</gene>
<dbReference type="PANTHER" id="PTHR35145:SF1">
    <property type="entry name" value="CYTOPLASMIC PROTEIN"/>
    <property type="match status" value="1"/>
</dbReference>
<dbReference type="Pfam" id="PF04237">
    <property type="entry name" value="YjbR"/>
    <property type="match status" value="1"/>
</dbReference>
<evidence type="ECO:0000313" key="1">
    <source>
        <dbReference type="EMBL" id="KGE85253.1"/>
    </source>
</evidence>
<dbReference type="PANTHER" id="PTHR35145">
    <property type="entry name" value="CYTOPLASMIC PROTEIN-RELATED"/>
    <property type="match status" value="1"/>
</dbReference>
<dbReference type="RefSeq" id="WP_044228177.1">
    <property type="nucleotide sequence ID" value="NZ_JBKAGJ010000004.1"/>
</dbReference>
<dbReference type="AlphaFoldDB" id="A0A098S0C0"/>
<protein>
    <recommendedName>
        <fullName evidence="3">MmcQ-like protein</fullName>
    </recommendedName>
</protein>
<dbReference type="Gene3D" id="3.90.1150.30">
    <property type="match status" value="1"/>
</dbReference>